<dbReference type="InParanoid" id="A0A0C2WSF2"/>
<organism evidence="2 3">
    <name type="scientific">Amanita muscaria (strain Koide BX008)</name>
    <dbReference type="NCBI Taxonomy" id="946122"/>
    <lineage>
        <taxon>Eukaryota</taxon>
        <taxon>Fungi</taxon>
        <taxon>Dikarya</taxon>
        <taxon>Basidiomycota</taxon>
        <taxon>Agaricomycotina</taxon>
        <taxon>Agaricomycetes</taxon>
        <taxon>Agaricomycetidae</taxon>
        <taxon>Agaricales</taxon>
        <taxon>Pluteineae</taxon>
        <taxon>Amanitaceae</taxon>
        <taxon>Amanita</taxon>
    </lineage>
</organism>
<dbReference type="HOGENOM" id="CLU_2605549_0_0_1"/>
<sequence>MGFKENEIIRHDPNPDQQCGVAKRSTKGKAYNNKARATKSEQNLLLESKHLRRVSDGSTGIGCTVSQIEGWGVEGLPST</sequence>
<proteinExistence type="predicted"/>
<feature type="compositionally biased region" description="Basic and acidic residues" evidence="1">
    <location>
        <begin position="1"/>
        <end position="14"/>
    </location>
</feature>
<name>A0A0C2WSF2_AMAMK</name>
<dbReference type="EMBL" id="KN818319">
    <property type="protein sequence ID" value="KIL59268.1"/>
    <property type="molecule type" value="Genomic_DNA"/>
</dbReference>
<accession>A0A0C2WSF2</accession>
<reference evidence="2 3" key="1">
    <citation type="submission" date="2014-04" db="EMBL/GenBank/DDBJ databases">
        <title>Evolutionary Origins and Diversification of the Mycorrhizal Mutualists.</title>
        <authorList>
            <consortium name="DOE Joint Genome Institute"/>
            <consortium name="Mycorrhizal Genomics Consortium"/>
            <person name="Kohler A."/>
            <person name="Kuo A."/>
            <person name="Nagy L.G."/>
            <person name="Floudas D."/>
            <person name="Copeland A."/>
            <person name="Barry K.W."/>
            <person name="Cichocki N."/>
            <person name="Veneault-Fourrey C."/>
            <person name="LaButti K."/>
            <person name="Lindquist E.A."/>
            <person name="Lipzen A."/>
            <person name="Lundell T."/>
            <person name="Morin E."/>
            <person name="Murat C."/>
            <person name="Riley R."/>
            <person name="Ohm R."/>
            <person name="Sun H."/>
            <person name="Tunlid A."/>
            <person name="Henrissat B."/>
            <person name="Grigoriev I.V."/>
            <person name="Hibbett D.S."/>
            <person name="Martin F."/>
        </authorList>
    </citation>
    <scope>NUCLEOTIDE SEQUENCE [LARGE SCALE GENOMIC DNA]</scope>
    <source>
        <strain evidence="2 3">Koide BX008</strain>
    </source>
</reference>
<gene>
    <name evidence="2" type="ORF">M378DRAFT_169542</name>
</gene>
<evidence type="ECO:0000256" key="1">
    <source>
        <dbReference type="SAM" id="MobiDB-lite"/>
    </source>
</evidence>
<evidence type="ECO:0000313" key="3">
    <source>
        <dbReference type="Proteomes" id="UP000054549"/>
    </source>
</evidence>
<feature type="region of interest" description="Disordered" evidence="1">
    <location>
        <begin position="1"/>
        <end position="37"/>
    </location>
</feature>
<protein>
    <submittedName>
        <fullName evidence="2">Uncharacterized protein</fullName>
    </submittedName>
</protein>
<dbReference type="Proteomes" id="UP000054549">
    <property type="component" value="Unassembled WGS sequence"/>
</dbReference>
<keyword evidence="3" id="KW-1185">Reference proteome</keyword>
<dbReference type="AlphaFoldDB" id="A0A0C2WSF2"/>
<evidence type="ECO:0000313" key="2">
    <source>
        <dbReference type="EMBL" id="KIL59268.1"/>
    </source>
</evidence>